<comment type="subcellular location">
    <subcellularLocation>
        <location evidence="1 10">Cytoplasm</location>
    </subcellularLocation>
</comment>
<evidence type="ECO:0000313" key="14">
    <source>
        <dbReference type="Proteomes" id="UP000251800"/>
    </source>
</evidence>
<name>A0A363UP58_9GAMM</name>
<evidence type="ECO:0000256" key="9">
    <source>
        <dbReference type="ARBA" id="ARBA00070675"/>
    </source>
</evidence>
<keyword evidence="7 10" id="KW-0143">Chaperone</keyword>
<comment type="subunit">
    <text evidence="10">Homodimer.</text>
</comment>
<comment type="caution">
    <text evidence="13">The sequence shown here is derived from an EMBL/GenBank/DDBJ whole genome shotgun (WGS) entry which is preliminary data.</text>
</comment>
<gene>
    <name evidence="10" type="primary">htpG</name>
    <name evidence="13" type="ORF">DEH80_04435</name>
</gene>
<protein>
    <recommendedName>
        <fullName evidence="9 10">Chaperone protein HtpG</fullName>
    </recommendedName>
    <alternativeName>
        <fullName evidence="10">Heat shock protein HtpG</fullName>
    </alternativeName>
    <alternativeName>
        <fullName evidence="10">High temperature protein G</fullName>
    </alternativeName>
</protein>
<comment type="similarity">
    <text evidence="2 10">Belongs to the heat shock protein 90 family.</text>
</comment>
<dbReference type="InterPro" id="IPR020568">
    <property type="entry name" value="Ribosomal_Su5_D2-typ_SF"/>
</dbReference>
<organism evidence="13 14">
    <name type="scientific">Abyssibacter profundi</name>
    <dbReference type="NCBI Taxonomy" id="2182787"/>
    <lineage>
        <taxon>Bacteria</taxon>
        <taxon>Pseudomonadati</taxon>
        <taxon>Pseudomonadota</taxon>
        <taxon>Gammaproteobacteria</taxon>
        <taxon>Chromatiales</taxon>
        <taxon>Oceanococcaceae</taxon>
        <taxon>Abyssibacter</taxon>
    </lineage>
</organism>
<evidence type="ECO:0000256" key="5">
    <source>
        <dbReference type="ARBA" id="ARBA00022840"/>
    </source>
</evidence>
<dbReference type="EMBL" id="QEQK01000003">
    <property type="protein sequence ID" value="PWN57177.1"/>
    <property type="molecule type" value="Genomic_DNA"/>
</dbReference>
<dbReference type="SUPFAM" id="SSF54211">
    <property type="entry name" value="Ribosomal protein S5 domain 2-like"/>
    <property type="match status" value="1"/>
</dbReference>
<evidence type="ECO:0000259" key="12">
    <source>
        <dbReference type="SMART" id="SM00387"/>
    </source>
</evidence>
<evidence type="ECO:0000256" key="7">
    <source>
        <dbReference type="ARBA" id="ARBA00023186"/>
    </source>
</evidence>
<feature type="region of interest" description="A; substrate-binding" evidence="10">
    <location>
        <begin position="1"/>
        <end position="333"/>
    </location>
</feature>
<evidence type="ECO:0000256" key="1">
    <source>
        <dbReference type="ARBA" id="ARBA00004496"/>
    </source>
</evidence>
<dbReference type="FunFam" id="3.30.565.10:FF:000009">
    <property type="entry name" value="Molecular chaperone HtpG"/>
    <property type="match status" value="1"/>
</dbReference>
<dbReference type="GO" id="GO:0051082">
    <property type="term" value="F:unfolded protein binding"/>
    <property type="evidence" value="ECO:0007669"/>
    <property type="project" value="UniProtKB-UniRule"/>
</dbReference>
<dbReference type="InterPro" id="IPR001404">
    <property type="entry name" value="Hsp90_fam"/>
</dbReference>
<feature type="binding site" evidence="11">
    <location>
        <position position="172"/>
    </location>
    <ligand>
        <name>ATP</name>
        <dbReference type="ChEBI" id="CHEBI:30616"/>
    </ligand>
</feature>
<dbReference type="RefSeq" id="WP_109719257.1">
    <property type="nucleotide sequence ID" value="NZ_QEQK01000003.1"/>
</dbReference>
<dbReference type="GO" id="GO:0140662">
    <property type="term" value="F:ATP-dependent protein folding chaperone"/>
    <property type="evidence" value="ECO:0007669"/>
    <property type="project" value="InterPro"/>
</dbReference>
<feature type="region of interest" description="C" evidence="10">
    <location>
        <begin position="549"/>
        <end position="632"/>
    </location>
</feature>
<dbReference type="HAMAP" id="MF_00505">
    <property type="entry name" value="HSP90"/>
    <property type="match status" value="1"/>
</dbReference>
<dbReference type="PRINTS" id="PR00775">
    <property type="entry name" value="HEATSHOCK90"/>
</dbReference>
<evidence type="ECO:0000256" key="11">
    <source>
        <dbReference type="PIRSR" id="PIRSR002583-1"/>
    </source>
</evidence>
<dbReference type="Gene3D" id="3.30.565.10">
    <property type="entry name" value="Histidine kinase-like ATPase, C-terminal domain"/>
    <property type="match status" value="1"/>
</dbReference>
<feature type="binding site" evidence="11">
    <location>
        <position position="85"/>
    </location>
    <ligand>
        <name>ATP</name>
        <dbReference type="ChEBI" id="CHEBI:30616"/>
    </ligand>
</feature>
<feature type="binding site" evidence="11">
    <location>
        <position position="93"/>
    </location>
    <ligand>
        <name>ATP</name>
        <dbReference type="ChEBI" id="CHEBI:30616"/>
    </ligand>
</feature>
<sequence length="632" mass="71683">MSDTQSFEFQTEVKQLLHLMIHSLYSNPEIFLRELVSNASDAADKLRYEALKDDSLLADDPELRIEIETDKTQRTVTIRDNGIGMSRDEVVENLGTIARSGTRNFLEQLSGDEQKDSGLIGQFGVGFYSAFIVADRVTVNTRRAGSEAAVRWTSDGEGRYTLADIETRPRGTEIILHLREDQDEFLEPMRLRHIVKRYSDHIALPVRMRKADDEGQPTEEWETINAASALWTRAKSDISDEEYIEFYKSVAHDFEDPLRWAHNRVEGNQDYTSLVYLPKRAPFDLWDRESNHGLKLYVKRVFIMDDAKQLLPTWLRFVRGVVDSNDLPLNVSRELLQSSRVVDKLRSAITKRALDMIQGLAKDDAEQFASFWETFGPVIKEGIVEDAGQRERIAGLARWHTTHEEGTTTLDAYIERMPEGQDKIYYLTAENLATAKSSPHIEGFAKKNVEVLLLTDRVDEWVVGHLTEYKDKQLVSVARGEADLQSVVTDPKEEAEQARLETLYKDTLERLGTSLEADVESVRLSQRLTESPACLVVGEHAMSRHLEQLLKQAGESGMPGSKPILEVNPTHPILETLKQLDQGEQFDDLSRMLYEQAVLAEGSQLTDPAAFVKRLNRWVFRDAGNTDGADAA</sequence>
<dbReference type="FunFam" id="3.30.230.80:FF:000002">
    <property type="entry name" value="Molecular chaperone HtpG"/>
    <property type="match status" value="1"/>
</dbReference>
<keyword evidence="6 10" id="KW-0346">Stress response</keyword>
<dbReference type="SUPFAM" id="SSF55874">
    <property type="entry name" value="ATPase domain of HSP90 chaperone/DNA topoisomerase II/histidine kinase"/>
    <property type="match status" value="1"/>
</dbReference>
<dbReference type="Pfam" id="PF13589">
    <property type="entry name" value="HATPase_c_3"/>
    <property type="match status" value="1"/>
</dbReference>
<dbReference type="Proteomes" id="UP000251800">
    <property type="component" value="Unassembled WGS sequence"/>
</dbReference>
<feature type="binding site" evidence="11">
    <location>
        <position position="38"/>
    </location>
    <ligand>
        <name>ATP</name>
        <dbReference type="ChEBI" id="CHEBI:30616"/>
    </ligand>
</feature>
<dbReference type="InterPro" id="IPR003594">
    <property type="entry name" value="HATPase_dom"/>
</dbReference>
<evidence type="ECO:0000256" key="4">
    <source>
        <dbReference type="ARBA" id="ARBA00022741"/>
    </source>
</evidence>
<proteinExistence type="inferred from homology"/>
<dbReference type="SUPFAM" id="SSF110942">
    <property type="entry name" value="HSP90 C-terminal domain"/>
    <property type="match status" value="1"/>
</dbReference>
<dbReference type="AlphaFoldDB" id="A0A363UP58"/>
<evidence type="ECO:0000256" key="2">
    <source>
        <dbReference type="ARBA" id="ARBA00008239"/>
    </source>
</evidence>
<dbReference type="SMART" id="SM00387">
    <property type="entry name" value="HATPase_c"/>
    <property type="match status" value="1"/>
</dbReference>
<comment type="function">
    <text evidence="8 10">Molecular chaperone. Has ATPase activity.</text>
</comment>
<dbReference type="Gene3D" id="3.40.50.11260">
    <property type="match status" value="1"/>
</dbReference>
<keyword evidence="3 10" id="KW-0963">Cytoplasm</keyword>
<keyword evidence="5 10" id="KW-0067">ATP-binding</keyword>
<dbReference type="Gene3D" id="3.30.230.80">
    <property type="match status" value="1"/>
</dbReference>
<dbReference type="GO" id="GO:0005524">
    <property type="term" value="F:ATP binding"/>
    <property type="evidence" value="ECO:0007669"/>
    <property type="project" value="UniProtKB-UniRule"/>
</dbReference>
<feature type="binding site" evidence="11">
    <location>
        <begin position="100"/>
        <end position="101"/>
    </location>
    <ligand>
        <name>ATP</name>
        <dbReference type="ChEBI" id="CHEBI:30616"/>
    </ligand>
</feature>
<dbReference type="InterPro" id="IPR037196">
    <property type="entry name" value="HSP90_C"/>
</dbReference>
<dbReference type="Pfam" id="PF00183">
    <property type="entry name" value="HSP90"/>
    <property type="match status" value="1"/>
</dbReference>
<reference evidence="13 14" key="1">
    <citation type="submission" date="2018-05" db="EMBL/GenBank/DDBJ databases">
        <title>Abyssibacter profundi OUC007T gen. nov., sp. nov, a marine bacterium isolated from seawater of the Mariana Trench.</title>
        <authorList>
            <person name="Zhou S."/>
        </authorList>
    </citation>
    <scope>NUCLEOTIDE SEQUENCE [LARGE SCALE GENOMIC DNA]</scope>
    <source>
        <strain evidence="13 14">OUC007</strain>
    </source>
</reference>
<evidence type="ECO:0000256" key="6">
    <source>
        <dbReference type="ARBA" id="ARBA00023016"/>
    </source>
</evidence>
<keyword evidence="4 10" id="KW-0547">Nucleotide-binding</keyword>
<evidence type="ECO:0000256" key="10">
    <source>
        <dbReference type="HAMAP-Rule" id="MF_00505"/>
    </source>
</evidence>
<feature type="binding site" evidence="11">
    <location>
        <position position="34"/>
    </location>
    <ligand>
        <name>ATP</name>
        <dbReference type="ChEBI" id="CHEBI:30616"/>
    </ligand>
</feature>
<evidence type="ECO:0000256" key="8">
    <source>
        <dbReference type="ARBA" id="ARBA00058590"/>
    </source>
</evidence>
<dbReference type="GO" id="GO:0016887">
    <property type="term" value="F:ATP hydrolysis activity"/>
    <property type="evidence" value="ECO:0007669"/>
    <property type="project" value="InterPro"/>
</dbReference>
<feature type="binding site" evidence="11">
    <location>
        <position position="333"/>
    </location>
    <ligand>
        <name>ATP</name>
        <dbReference type="ChEBI" id="CHEBI:30616"/>
    </ligand>
</feature>
<dbReference type="NCBIfam" id="NF003555">
    <property type="entry name" value="PRK05218.1"/>
    <property type="match status" value="1"/>
</dbReference>
<comment type="caution">
    <text evidence="10">Lacks conserved residue(s) required for the propagation of feature annotation.</text>
</comment>
<feature type="domain" description="Histidine kinase/HSP90-like ATPase" evidence="12">
    <location>
        <begin position="27"/>
        <end position="182"/>
    </location>
</feature>
<feature type="binding site" evidence="11">
    <location>
        <position position="80"/>
    </location>
    <ligand>
        <name>ATP</name>
        <dbReference type="ChEBI" id="CHEBI:30616"/>
    </ligand>
</feature>
<evidence type="ECO:0000313" key="13">
    <source>
        <dbReference type="EMBL" id="PWN57177.1"/>
    </source>
</evidence>
<dbReference type="Gene3D" id="1.20.120.790">
    <property type="entry name" value="Heat shock protein 90, C-terminal domain"/>
    <property type="match status" value="1"/>
</dbReference>
<evidence type="ECO:0000256" key="3">
    <source>
        <dbReference type="ARBA" id="ARBA00022490"/>
    </source>
</evidence>
<keyword evidence="14" id="KW-1185">Reference proteome</keyword>
<dbReference type="PANTHER" id="PTHR11528">
    <property type="entry name" value="HEAT SHOCK PROTEIN 90 FAMILY MEMBER"/>
    <property type="match status" value="1"/>
</dbReference>
<feature type="binding site" evidence="11">
    <location>
        <begin position="122"/>
        <end position="127"/>
    </location>
    <ligand>
        <name>ATP</name>
        <dbReference type="ChEBI" id="CHEBI:30616"/>
    </ligand>
</feature>
<dbReference type="PIRSF" id="PIRSF002583">
    <property type="entry name" value="Hsp90"/>
    <property type="match status" value="1"/>
</dbReference>
<accession>A0A363UP58</accession>
<dbReference type="CDD" id="cd16927">
    <property type="entry name" value="HATPase_Hsp90-like"/>
    <property type="match status" value="1"/>
</dbReference>
<dbReference type="InterPro" id="IPR036890">
    <property type="entry name" value="HATPase_C_sf"/>
</dbReference>
<dbReference type="OrthoDB" id="9802640at2"/>
<dbReference type="GO" id="GO:0005737">
    <property type="term" value="C:cytoplasm"/>
    <property type="evidence" value="ECO:0007669"/>
    <property type="project" value="UniProtKB-SubCell"/>
</dbReference>
<dbReference type="InterPro" id="IPR020575">
    <property type="entry name" value="Hsp90_N"/>
</dbReference>